<dbReference type="InterPro" id="IPR005149">
    <property type="entry name" value="Tscrpt_reg_PadR_N"/>
</dbReference>
<feature type="domain" description="Transcription regulator PadR N-terminal" evidence="2">
    <location>
        <begin position="8"/>
        <end position="80"/>
    </location>
</feature>
<organism evidence="4 5">
    <name type="scientific">Congregibacter brevis</name>
    <dbReference type="NCBI Taxonomy" id="3081201"/>
    <lineage>
        <taxon>Bacteria</taxon>
        <taxon>Pseudomonadati</taxon>
        <taxon>Pseudomonadota</taxon>
        <taxon>Gammaproteobacteria</taxon>
        <taxon>Cellvibrionales</taxon>
        <taxon>Halieaceae</taxon>
        <taxon>Congregibacter</taxon>
    </lineage>
</organism>
<dbReference type="Gene3D" id="1.10.10.10">
    <property type="entry name" value="Winged helix-like DNA-binding domain superfamily/Winged helix DNA-binding domain"/>
    <property type="match status" value="1"/>
</dbReference>
<dbReference type="EMBL" id="CP136865">
    <property type="protein sequence ID" value="WOJ96174.1"/>
    <property type="molecule type" value="Genomic_DNA"/>
</dbReference>
<dbReference type="Gene3D" id="6.10.140.190">
    <property type="match status" value="1"/>
</dbReference>
<dbReference type="InterPro" id="IPR036388">
    <property type="entry name" value="WH-like_DNA-bd_sf"/>
</dbReference>
<dbReference type="Pfam" id="PF10400">
    <property type="entry name" value="Vir_act_alpha_C"/>
    <property type="match status" value="1"/>
</dbReference>
<evidence type="ECO:0000259" key="3">
    <source>
        <dbReference type="Pfam" id="PF10400"/>
    </source>
</evidence>
<name>A0ABZ0I9H7_9GAMM</name>
<evidence type="ECO:0000256" key="1">
    <source>
        <dbReference type="SAM" id="MobiDB-lite"/>
    </source>
</evidence>
<dbReference type="PANTHER" id="PTHR43252">
    <property type="entry name" value="TRANSCRIPTIONAL REGULATOR YQJI"/>
    <property type="match status" value="1"/>
</dbReference>
<feature type="compositionally biased region" description="Basic and acidic residues" evidence="1">
    <location>
        <begin position="188"/>
        <end position="202"/>
    </location>
</feature>
<evidence type="ECO:0000259" key="2">
    <source>
        <dbReference type="Pfam" id="PF03551"/>
    </source>
</evidence>
<dbReference type="InterPro" id="IPR036390">
    <property type="entry name" value="WH_DNA-bd_sf"/>
</dbReference>
<dbReference type="Proteomes" id="UP001626549">
    <property type="component" value="Chromosome"/>
</dbReference>
<gene>
    <name evidence="4" type="ORF">R0137_13095</name>
</gene>
<dbReference type="PANTHER" id="PTHR43252:SF4">
    <property type="entry name" value="TRANSCRIPTIONAL REGULATORY PROTEIN"/>
    <property type="match status" value="1"/>
</dbReference>
<reference evidence="4 5" key="1">
    <citation type="submission" date="2023-10" db="EMBL/GenBank/DDBJ databases">
        <title>Two novel species belonging to the OM43/NOR5 clade.</title>
        <authorList>
            <person name="Park M."/>
        </authorList>
    </citation>
    <scope>NUCLEOTIDE SEQUENCE [LARGE SCALE GENOMIC DNA]</scope>
    <source>
        <strain evidence="4 5">IMCC45268</strain>
    </source>
</reference>
<keyword evidence="5" id="KW-1185">Reference proteome</keyword>
<feature type="domain" description="Transcription regulator PadR C-terminal" evidence="3">
    <location>
        <begin position="94"/>
        <end position="177"/>
    </location>
</feature>
<dbReference type="Pfam" id="PF03551">
    <property type="entry name" value="PadR"/>
    <property type="match status" value="1"/>
</dbReference>
<evidence type="ECO:0000313" key="4">
    <source>
        <dbReference type="EMBL" id="WOJ96174.1"/>
    </source>
</evidence>
<proteinExistence type="predicted"/>
<protein>
    <submittedName>
        <fullName evidence="4">PadR family transcriptional regulator</fullName>
    </submittedName>
</protein>
<feature type="region of interest" description="Disordered" evidence="1">
    <location>
        <begin position="188"/>
        <end position="211"/>
    </location>
</feature>
<dbReference type="InterPro" id="IPR018309">
    <property type="entry name" value="Tscrpt_reg_PadR_C"/>
</dbReference>
<sequence length="211" mass="24563">MALRYAIMTALIEDELSGYDLAGAFDKSLGFFWHASHQQIYRELGKLSEFAWVTRRTESQKGRPDRILYALTDLGREALDQWVLTKDRMRLQETKDELYIKLYNLSETNIEYLRTRLLERRDAMMKRLYLYERIRRRHYDDPKSLPLRRKGVYLALIGGISGGKQYLSWCDEALELLADADAGDDAESVREKDVKQQVEDAKVTVSSPDTA</sequence>
<dbReference type="RefSeq" id="WP_407326861.1">
    <property type="nucleotide sequence ID" value="NZ_CP136865.1"/>
</dbReference>
<dbReference type="SUPFAM" id="SSF46785">
    <property type="entry name" value="Winged helix' DNA-binding domain"/>
    <property type="match status" value="1"/>
</dbReference>
<evidence type="ECO:0000313" key="5">
    <source>
        <dbReference type="Proteomes" id="UP001626549"/>
    </source>
</evidence>
<accession>A0ABZ0I9H7</accession>